<protein>
    <recommendedName>
        <fullName evidence="9">Lipoprotein signal peptidase</fullName>
        <ecNumber evidence="9">3.4.23.36</ecNumber>
    </recommendedName>
    <alternativeName>
        <fullName evidence="9">Prolipoprotein signal peptidase</fullName>
    </alternativeName>
    <alternativeName>
        <fullName evidence="9">Signal peptidase II</fullName>
        <shortName evidence="9">SPase II</shortName>
    </alternativeName>
</protein>
<keyword evidence="4 9" id="KW-0812">Transmembrane</keyword>
<sequence length="165" mass="18281">MNISRNTSIILLVIANIAADQISKFWVKAVVEPRSSTPIIGDYLTLRNVENKGAFLGMGSDLSDPLRIILLLILPAAVLLFVLYYVFKEKQMDRLSLIGFSCVVGGGIANVFDRFAYGRVTDFLFIDLGFVSTGIFNIADLSVTTGMILILWSSLKQRKKDKVKT</sequence>
<gene>
    <name evidence="9 12" type="primary">lspA</name>
    <name evidence="12" type="ORF">ABGB03_12430</name>
</gene>
<evidence type="ECO:0000256" key="2">
    <source>
        <dbReference type="ARBA" id="ARBA00022475"/>
    </source>
</evidence>
<feature type="transmembrane region" description="Helical" evidence="9">
    <location>
        <begin position="94"/>
        <end position="112"/>
    </location>
</feature>
<evidence type="ECO:0000256" key="11">
    <source>
        <dbReference type="RuleBase" id="RU004181"/>
    </source>
</evidence>
<dbReference type="HAMAP" id="MF_00161">
    <property type="entry name" value="LspA"/>
    <property type="match status" value="1"/>
</dbReference>
<keyword evidence="8 9" id="KW-0472">Membrane</keyword>
<dbReference type="InterPro" id="IPR001872">
    <property type="entry name" value="Peptidase_A8"/>
</dbReference>
<organism evidence="12">
    <name type="scientific">Pontimicrobium sp. SW4</name>
    <dbReference type="NCBI Taxonomy" id="3153519"/>
    <lineage>
        <taxon>Bacteria</taxon>
        <taxon>Pseudomonadati</taxon>
        <taxon>Bacteroidota</taxon>
        <taxon>Flavobacteriia</taxon>
        <taxon>Flavobacteriales</taxon>
        <taxon>Flavobacteriaceae</taxon>
        <taxon>Pontimicrobium</taxon>
    </lineage>
</organism>
<dbReference type="PANTHER" id="PTHR33695">
    <property type="entry name" value="LIPOPROTEIN SIGNAL PEPTIDASE"/>
    <property type="match status" value="1"/>
</dbReference>
<dbReference type="EMBL" id="CP157199">
    <property type="protein sequence ID" value="XBG60664.1"/>
    <property type="molecule type" value="Genomic_DNA"/>
</dbReference>
<evidence type="ECO:0000256" key="7">
    <source>
        <dbReference type="ARBA" id="ARBA00022989"/>
    </source>
</evidence>
<keyword evidence="3 9" id="KW-0645">Protease</keyword>
<evidence type="ECO:0000256" key="3">
    <source>
        <dbReference type="ARBA" id="ARBA00022670"/>
    </source>
</evidence>
<evidence type="ECO:0000313" key="12">
    <source>
        <dbReference type="EMBL" id="XBG60664.1"/>
    </source>
</evidence>
<dbReference type="AlphaFoldDB" id="A0AAU7BQS5"/>
<keyword evidence="5 9" id="KW-0064">Aspartyl protease</keyword>
<keyword evidence="2 9" id="KW-1003">Cell membrane</keyword>
<evidence type="ECO:0000256" key="1">
    <source>
        <dbReference type="ARBA" id="ARBA00006139"/>
    </source>
</evidence>
<comment type="subcellular location">
    <subcellularLocation>
        <location evidence="9">Cell membrane</location>
        <topology evidence="9">Multi-pass membrane protein</topology>
    </subcellularLocation>
</comment>
<dbReference type="NCBIfam" id="TIGR00077">
    <property type="entry name" value="lspA"/>
    <property type="match status" value="1"/>
</dbReference>
<evidence type="ECO:0000256" key="5">
    <source>
        <dbReference type="ARBA" id="ARBA00022750"/>
    </source>
</evidence>
<dbReference type="RefSeq" id="WP_347922894.1">
    <property type="nucleotide sequence ID" value="NZ_CP157199.1"/>
</dbReference>
<comment type="pathway">
    <text evidence="9">Protein modification; lipoprotein biosynthesis (signal peptide cleavage).</text>
</comment>
<dbReference type="Pfam" id="PF01252">
    <property type="entry name" value="Peptidase_A8"/>
    <property type="match status" value="1"/>
</dbReference>
<evidence type="ECO:0000256" key="9">
    <source>
        <dbReference type="HAMAP-Rule" id="MF_00161"/>
    </source>
</evidence>
<dbReference type="EC" id="3.4.23.36" evidence="9"/>
<reference evidence="12" key="1">
    <citation type="submission" date="2024-05" db="EMBL/GenBank/DDBJ databases">
        <title>Pontimicrobium maritimus sp. nov., isolated form sea water.</title>
        <authorList>
            <person name="Muhammad N."/>
            <person name="Vuong T.Q."/>
            <person name="Han H.L."/>
            <person name="Kim S.-G."/>
        </authorList>
    </citation>
    <scope>NUCLEOTIDE SEQUENCE</scope>
    <source>
        <strain evidence="12">SW4</strain>
    </source>
</reference>
<dbReference type="GO" id="GO:0006508">
    <property type="term" value="P:proteolysis"/>
    <property type="evidence" value="ECO:0007669"/>
    <property type="project" value="UniProtKB-KW"/>
</dbReference>
<dbReference type="PANTHER" id="PTHR33695:SF1">
    <property type="entry name" value="LIPOPROTEIN SIGNAL PEPTIDASE"/>
    <property type="match status" value="1"/>
</dbReference>
<evidence type="ECO:0000256" key="4">
    <source>
        <dbReference type="ARBA" id="ARBA00022692"/>
    </source>
</evidence>
<comment type="caution">
    <text evidence="9">Lacks conserved residue(s) required for the propagation of feature annotation.</text>
</comment>
<evidence type="ECO:0000256" key="6">
    <source>
        <dbReference type="ARBA" id="ARBA00022801"/>
    </source>
</evidence>
<evidence type="ECO:0000256" key="10">
    <source>
        <dbReference type="RuleBase" id="RU000594"/>
    </source>
</evidence>
<accession>A0AAU7BQS5</accession>
<comment type="function">
    <text evidence="9 10">This protein specifically catalyzes the removal of signal peptides from prolipoproteins.</text>
</comment>
<dbReference type="PROSITE" id="PS00855">
    <property type="entry name" value="SPASE_II"/>
    <property type="match status" value="1"/>
</dbReference>
<evidence type="ECO:0000256" key="8">
    <source>
        <dbReference type="ARBA" id="ARBA00023136"/>
    </source>
</evidence>
<comment type="similarity">
    <text evidence="1 9 11">Belongs to the peptidase A8 family.</text>
</comment>
<dbReference type="GO" id="GO:0004190">
    <property type="term" value="F:aspartic-type endopeptidase activity"/>
    <property type="evidence" value="ECO:0007669"/>
    <property type="project" value="UniProtKB-UniRule"/>
</dbReference>
<feature type="transmembrane region" description="Helical" evidence="9">
    <location>
        <begin position="124"/>
        <end position="152"/>
    </location>
</feature>
<feature type="transmembrane region" description="Helical" evidence="9">
    <location>
        <begin position="68"/>
        <end position="87"/>
    </location>
</feature>
<dbReference type="PRINTS" id="PR00781">
    <property type="entry name" value="LIPOSIGPTASE"/>
</dbReference>
<keyword evidence="6 9" id="KW-0378">Hydrolase</keyword>
<comment type="catalytic activity">
    <reaction evidence="9 10">
        <text>Release of signal peptides from bacterial membrane prolipoproteins. Hydrolyzes -Xaa-Yaa-Zaa-|-(S,diacylglyceryl)Cys-, in which Xaa is hydrophobic (preferably Leu), and Yaa (Ala or Ser) and Zaa (Gly or Ala) have small, neutral side chains.</text>
        <dbReference type="EC" id="3.4.23.36"/>
    </reaction>
</comment>
<feature type="active site" evidence="9">
    <location>
        <position position="140"/>
    </location>
</feature>
<feature type="active site" evidence="9">
    <location>
        <position position="122"/>
    </location>
</feature>
<name>A0AAU7BQS5_9FLAO</name>
<dbReference type="GO" id="GO:0005886">
    <property type="term" value="C:plasma membrane"/>
    <property type="evidence" value="ECO:0007669"/>
    <property type="project" value="UniProtKB-SubCell"/>
</dbReference>
<keyword evidence="7 9" id="KW-1133">Transmembrane helix</keyword>
<proteinExistence type="inferred from homology"/>